<dbReference type="EMBL" id="GIFC01003968">
    <property type="protein sequence ID" value="MXU86051.1"/>
    <property type="molecule type" value="Transcribed_RNA"/>
</dbReference>
<reference evidence="1" key="1">
    <citation type="submission" date="2019-12" db="EMBL/GenBank/DDBJ databases">
        <title>An insight into the sialome of adult female Ixodes ricinus ticks feeding for 6 days.</title>
        <authorList>
            <person name="Perner J."/>
            <person name="Ribeiro J.M.C."/>
        </authorList>
    </citation>
    <scope>NUCLEOTIDE SEQUENCE</scope>
    <source>
        <strain evidence="1">Semi-engorged</strain>
        <tissue evidence="1">Salivary glands</tissue>
    </source>
</reference>
<dbReference type="AlphaFoldDB" id="A0A6B0U6R7"/>
<evidence type="ECO:0000313" key="1">
    <source>
        <dbReference type="EMBL" id="MXU86051.1"/>
    </source>
</evidence>
<accession>A0A6B0U6R7</accession>
<name>A0A6B0U6R7_IXORI</name>
<protein>
    <submittedName>
        <fullName evidence="1">Putative secreted protein</fullName>
    </submittedName>
</protein>
<sequence>MTSAKLVSFMWRNIMMLLRSSAVGFALFWPAMSGAVPWTDSKMAPSEPMLPLGVTPNPPTRPAHKSLRQNQEFLKLFQLAWVTQKQHFL</sequence>
<proteinExistence type="predicted"/>
<organism evidence="1">
    <name type="scientific">Ixodes ricinus</name>
    <name type="common">Common tick</name>
    <name type="synonym">Acarus ricinus</name>
    <dbReference type="NCBI Taxonomy" id="34613"/>
    <lineage>
        <taxon>Eukaryota</taxon>
        <taxon>Metazoa</taxon>
        <taxon>Ecdysozoa</taxon>
        <taxon>Arthropoda</taxon>
        <taxon>Chelicerata</taxon>
        <taxon>Arachnida</taxon>
        <taxon>Acari</taxon>
        <taxon>Parasitiformes</taxon>
        <taxon>Ixodida</taxon>
        <taxon>Ixodoidea</taxon>
        <taxon>Ixodidae</taxon>
        <taxon>Ixodinae</taxon>
        <taxon>Ixodes</taxon>
    </lineage>
</organism>